<protein>
    <submittedName>
        <fullName evidence="2">DUF6261 family protein</fullName>
    </submittedName>
</protein>
<dbReference type="RefSeq" id="WP_255842331.1">
    <property type="nucleotide sequence ID" value="NZ_CP094358.1"/>
</dbReference>
<dbReference type="AlphaFoldDB" id="A0A9E7CYW8"/>
<feature type="region of interest" description="Disordered" evidence="1">
    <location>
        <begin position="234"/>
        <end position="256"/>
    </location>
</feature>
<dbReference type="Pfam" id="PF19775">
    <property type="entry name" value="DUF6261"/>
    <property type="match status" value="1"/>
</dbReference>
<dbReference type="Proteomes" id="UP000831290">
    <property type="component" value="Chromosome"/>
</dbReference>
<dbReference type="EMBL" id="CP094358">
    <property type="protein sequence ID" value="UOB17065.1"/>
    <property type="molecule type" value="Genomic_DNA"/>
</dbReference>
<reference evidence="2" key="1">
    <citation type="submission" date="2022-03" db="EMBL/GenBank/DDBJ databases">
        <title>Description of Abyssus ytuae gen. nov., sp. nov., a novel member of the family Flavobacteriaceae isolated from the sediment of Mariana Trench.</title>
        <authorList>
            <person name="Zhang J."/>
            <person name="Xu X."/>
        </authorList>
    </citation>
    <scope>NUCLEOTIDE SEQUENCE</scope>
    <source>
        <strain evidence="2">MT3330</strain>
    </source>
</reference>
<gene>
    <name evidence="2" type="ORF">MQE35_15155</name>
</gene>
<name>A0A9E7CYW8_9FLAO</name>
<feature type="compositionally biased region" description="Acidic residues" evidence="1">
    <location>
        <begin position="238"/>
        <end position="256"/>
    </location>
</feature>
<organism evidence="2 3">
    <name type="scientific">Abyssalbus ytuae</name>
    <dbReference type="NCBI Taxonomy" id="2926907"/>
    <lineage>
        <taxon>Bacteria</taxon>
        <taxon>Pseudomonadati</taxon>
        <taxon>Bacteroidota</taxon>
        <taxon>Flavobacteriia</taxon>
        <taxon>Flavobacteriales</taxon>
        <taxon>Flavobacteriaceae</taxon>
        <taxon>Abyssalbus</taxon>
    </lineage>
</organism>
<keyword evidence="3" id="KW-1185">Reference proteome</keyword>
<accession>A0A9E7CYW8</accession>
<proteinExistence type="predicted"/>
<dbReference type="InterPro" id="IPR046228">
    <property type="entry name" value="DUF6261"/>
</dbReference>
<evidence type="ECO:0000313" key="3">
    <source>
        <dbReference type="Proteomes" id="UP000831290"/>
    </source>
</evidence>
<evidence type="ECO:0000313" key="2">
    <source>
        <dbReference type="EMBL" id="UOB17065.1"/>
    </source>
</evidence>
<dbReference type="KEGG" id="fbm:MQE35_15155"/>
<evidence type="ECO:0000256" key="1">
    <source>
        <dbReference type="SAM" id="MobiDB-lite"/>
    </source>
</evidence>
<sequence>MIISSNLHELRNGEFMAFISNTLDILNKADLTATGLQEQVMELSSVYSILKEHYKMERSSRITRSLVLLDEARDRYFVSLRGLLQFHTQGHPDETLRQQANLLLKALENHGSDLHRKNYQEQTAGTYSIINIIEQSEELTATIKALYLEEYFEGMKTSNAEFDESYLERNSEYAAIPKEKLAELREQGEKLFEKIVLYINANLVLAEDTTPFETLASEIDTLVKTYQENARRRHGNSIDEDLNEDYDELEDENENE</sequence>